<accession>A0A8A1LUB6</accession>
<evidence type="ECO:0000313" key="2">
    <source>
        <dbReference type="EMBL" id="QSS56870.1"/>
    </source>
</evidence>
<sequence>MKKEREREPHFKSIETGGLPTITPFEFSGLVLYLCIYISAISNDGSKTSTSSPQNDCGRAFGVSQPSACAN</sequence>
<dbReference type="AlphaFoldDB" id="A0A8A1LUB6"/>
<name>A0A8A1LUB6_AJEC8</name>
<reference evidence="2" key="1">
    <citation type="submission" date="2021-01" db="EMBL/GenBank/DDBJ databases">
        <title>Chromosome-level genome assembly of a human fungal pathogen reveals clustering of transcriptionally co-regulated genes.</title>
        <authorList>
            <person name="Voorhies M."/>
            <person name="Cohen S."/>
            <person name="Shea T.P."/>
            <person name="Petrus S."/>
            <person name="Munoz J.F."/>
            <person name="Poplawski S."/>
            <person name="Goldman W.E."/>
            <person name="Michael T."/>
            <person name="Cuomo C.A."/>
            <person name="Sil A."/>
            <person name="Beyhan S."/>
        </authorList>
    </citation>
    <scope>NUCLEOTIDE SEQUENCE</scope>
    <source>
        <strain evidence="2">H88</strain>
    </source>
</reference>
<dbReference type="VEuPathDB" id="FungiDB:I7I53_05208"/>
<feature type="compositionally biased region" description="Polar residues" evidence="1">
    <location>
        <begin position="45"/>
        <end position="55"/>
    </location>
</feature>
<protein>
    <submittedName>
        <fullName evidence="2">Uncharacterized protein</fullName>
    </submittedName>
</protein>
<evidence type="ECO:0000313" key="3">
    <source>
        <dbReference type="Proteomes" id="UP000663419"/>
    </source>
</evidence>
<proteinExistence type="predicted"/>
<dbReference type="EMBL" id="CP069106">
    <property type="protein sequence ID" value="QSS56870.1"/>
    <property type="molecule type" value="Genomic_DNA"/>
</dbReference>
<organism evidence="2 3">
    <name type="scientific">Ajellomyces capsulatus (strain H88)</name>
    <name type="common">Darling's disease fungus</name>
    <name type="synonym">Histoplasma capsulatum</name>
    <dbReference type="NCBI Taxonomy" id="544711"/>
    <lineage>
        <taxon>Eukaryota</taxon>
        <taxon>Fungi</taxon>
        <taxon>Dikarya</taxon>
        <taxon>Ascomycota</taxon>
        <taxon>Pezizomycotina</taxon>
        <taxon>Eurotiomycetes</taxon>
        <taxon>Eurotiomycetidae</taxon>
        <taxon>Onygenales</taxon>
        <taxon>Ajellomycetaceae</taxon>
        <taxon>Histoplasma</taxon>
    </lineage>
</organism>
<gene>
    <name evidence="2" type="ORF">I7I53_05208</name>
</gene>
<dbReference type="Proteomes" id="UP000663419">
    <property type="component" value="Chromosome 5"/>
</dbReference>
<evidence type="ECO:0000256" key="1">
    <source>
        <dbReference type="SAM" id="MobiDB-lite"/>
    </source>
</evidence>
<feature type="region of interest" description="Disordered" evidence="1">
    <location>
        <begin position="45"/>
        <end position="71"/>
    </location>
</feature>